<keyword evidence="1" id="KW-0812">Transmembrane</keyword>
<dbReference type="Pfam" id="PF10966">
    <property type="entry name" value="DUF2768"/>
    <property type="match status" value="1"/>
</dbReference>
<comment type="caution">
    <text evidence="2">The sequence shown here is derived from an EMBL/GenBank/DDBJ whole genome shotgun (WGS) entry which is preliminary data.</text>
</comment>
<keyword evidence="1" id="KW-1133">Transmembrane helix</keyword>
<accession>A0A917AKN0</accession>
<reference evidence="2" key="1">
    <citation type="journal article" date="2014" name="Int. J. Syst. Evol. Microbiol.">
        <title>Complete genome sequence of Corynebacterium casei LMG S-19264T (=DSM 44701T), isolated from a smear-ripened cheese.</title>
        <authorList>
            <consortium name="US DOE Joint Genome Institute (JGI-PGF)"/>
            <person name="Walter F."/>
            <person name="Albersmeier A."/>
            <person name="Kalinowski J."/>
            <person name="Ruckert C."/>
        </authorList>
    </citation>
    <scope>NUCLEOTIDE SEQUENCE</scope>
    <source>
        <strain evidence="2">CGMCC 1.12698</strain>
    </source>
</reference>
<evidence type="ECO:0000313" key="3">
    <source>
        <dbReference type="Proteomes" id="UP000605259"/>
    </source>
</evidence>
<dbReference type="EMBL" id="BMFK01000001">
    <property type="protein sequence ID" value="GGE56196.1"/>
    <property type="molecule type" value="Genomic_DNA"/>
</dbReference>
<feature type="transmembrane region" description="Helical" evidence="1">
    <location>
        <begin position="6"/>
        <end position="27"/>
    </location>
</feature>
<evidence type="ECO:0000256" key="1">
    <source>
        <dbReference type="SAM" id="Phobius"/>
    </source>
</evidence>
<reference evidence="2" key="2">
    <citation type="submission" date="2020-09" db="EMBL/GenBank/DDBJ databases">
        <authorList>
            <person name="Sun Q."/>
            <person name="Zhou Y."/>
        </authorList>
    </citation>
    <scope>NUCLEOTIDE SEQUENCE</scope>
    <source>
        <strain evidence="2">CGMCC 1.12698</strain>
    </source>
</reference>
<dbReference type="RefSeq" id="WP_188386693.1">
    <property type="nucleotide sequence ID" value="NZ_BMFK01000001.1"/>
</dbReference>
<organism evidence="2 3">
    <name type="scientific">Priestia taiwanensis</name>
    <dbReference type="NCBI Taxonomy" id="1347902"/>
    <lineage>
        <taxon>Bacteria</taxon>
        <taxon>Bacillati</taxon>
        <taxon>Bacillota</taxon>
        <taxon>Bacilli</taxon>
        <taxon>Bacillales</taxon>
        <taxon>Bacillaceae</taxon>
        <taxon>Priestia</taxon>
    </lineage>
</organism>
<feature type="transmembrane region" description="Helical" evidence="1">
    <location>
        <begin position="39"/>
        <end position="61"/>
    </location>
</feature>
<evidence type="ECO:0008006" key="4">
    <source>
        <dbReference type="Google" id="ProtNLM"/>
    </source>
</evidence>
<keyword evidence="1" id="KW-0472">Membrane</keyword>
<dbReference type="Proteomes" id="UP000605259">
    <property type="component" value="Unassembled WGS sequence"/>
</dbReference>
<name>A0A917AKN0_9BACI</name>
<keyword evidence="3" id="KW-1185">Reference proteome</keyword>
<proteinExistence type="predicted"/>
<gene>
    <name evidence="2" type="ORF">GCM10007140_03120</name>
</gene>
<dbReference type="AlphaFoldDB" id="A0A917AKN0"/>
<dbReference type="InterPro" id="IPR020076">
    <property type="entry name" value="DUF2768"/>
</dbReference>
<sequence length="62" mass="6993">MSEGLMKMWLSLGGIAGLFISVVLILFSRHKLKNKVLRFTTAFVAYAVMIYSSFVVFLVLFS</sequence>
<protein>
    <recommendedName>
        <fullName evidence="4">DUF2768 domain-containing protein</fullName>
    </recommendedName>
</protein>
<evidence type="ECO:0000313" key="2">
    <source>
        <dbReference type="EMBL" id="GGE56196.1"/>
    </source>
</evidence>